<evidence type="ECO:0000313" key="3">
    <source>
        <dbReference type="Proteomes" id="UP000005709"/>
    </source>
</evidence>
<dbReference type="Proteomes" id="UP000005709">
    <property type="component" value="Unassembled WGS sequence"/>
</dbReference>
<keyword evidence="3" id="KW-1185">Reference proteome</keyword>
<evidence type="ECO:0000256" key="1">
    <source>
        <dbReference type="SAM" id="MobiDB-lite"/>
    </source>
</evidence>
<proteinExistence type="predicted"/>
<name>C8PIA2_9BACT</name>
<feature type="region of interest" description="Disordered" evidence="1">
    <location>
        <begin position="1"/>
        <end position="38"/>
    </location>
</feature>
<reference evidence="2 3" key="1">
    <citation type="submission" date="2009-07" db="EMBL/GenBank/DDBJ databases">
        <authorList>
            <person name="Madupu R."/>
            <person name="Sebastian Y."/>
            <person name="Durkin A.S."/>
            <person name="Torralba M."/>
            <person name="Methe B."/>
            <person name="Sutton G.G."/>
            <person name="Strausberg R.L."/>
            <person name="Nelson K.E."/>
        </authorList>
    </citation>
    <scope>NUCLEOTIDE SEQUENCE [LARGE SCALE GENOMIC DNA]</scope>
    <source>
        <strain evidence="2 3">RM3268</strain>
    </source>
</reference>
<comment type="caution">
    <text evidence="2">The sequence shown here is derived from an EMBL/GenBank/DDBJ whole genome shotgun (WGS) entry which is preliminary data.</text>
</comment>
<accession>C8PIA2</accession>
<organism evidence="2 3">
    <name type="scientific">Campylobacter gracilis RM3268</name>
    <dbReference type="NCBI Taxonomy" id="553220"/>
    <lineage>
        <taxon>Bacteria</taxon>
        <taxon>Pseudomonadati</taxon>
        <taxon>Campylobacterota</taxon>
        <taxon>Epsilonproteobacteria</taxon>
        <taxon>Campylobacterales</taxon>
        <taxon>Campylobacteraceae</taxon>
        <taxon>Campylobacter</taxon>
    </lineage>
</organism>
<sequence length="38" mass="4419">MPPLGCLNSTEKREQTLRAGFNRRRGRSKAELNFKLKD</sequence>
<dbReference type="EMBL" id="ACYG01000025">
    <property type="protein sequence ID" value="EEV17492.1"/>
    <property type="molecule type" value="Genomic_DNA"/>
</dbReference>
<dbReference type="AlphaFoldDB" id="C8PIA2"/>
<gene>
    <name evidence="2" type="ORF">CAMGR0001_0083</name>
</gene>
<feature type="compositionally biased region" description="Basic and acidic residues" evidence="1">
    <location>
        <begin position="28"/>
        <end position="38"/>
    </location>
</feature>
<evidence type="ECO:0000313" key="2">
    <source>
        <dbReference type="EMBL" id="EEV17492.1"/>
    </source>
</evidence>
<protein>
    <submittedName>
        <fullName evidence="2">Uncharacterized protein</fullName>
    </submittedName>
</protein>